<evidence type="ECO:0000313" key="12">
    <source>
        <dbReference type="EMBL" id="MDN4175704.1"/>
    </source>
</evidence>
<comment type="subcellular location">
    <subcellularLocation>
        <location evidence="1">Cell membrane</location>
        <topology evidence="1">Multi-pass membrane protein</topology>
    </subcellularLocation>
</comment>
<dbReference type="InterPro" id="IPR014756">
    <property type="entry name" value="Ig_E-set"/>
</dbReference>
<comment type="caution">
    <text evidence="12">The sequence shown here is derived from an EMBL/GenBank/DDBJ whole genome shotgun (WGS) entry which is preliminary data.</text>
</comment>
<evidence type="ECO:0000256" key="2">
    <source>
        <dbReference type="ARBA" id="ARBA00022475"/>
    </source>
</evidence>
<dbReference type="EMBL" id="JAUHJQ010000020">
    <property type="protein sequence ID" value="MDN4175704.1"/>
    <property type="molecule type" value="Genomic_DNA"/>
</dbReference>
<protein>
    <submittedName>
        <fullName evidence="12">CopD family protein</fullName>
    </submittedName>
</protein>
<evidence type="ECO:0000256" key="4">
    <source>
        <dbReference type="ARBA" id="ARBA00022723"/>
    </source>
</evidence>
<feature type="transmembrane region" description="Helical" evidence="9">
    <location>
        <begin position="116"/>
        <end position="137"/>
    </location>
</feature>
<dbReference type="InterPro" id="IPR032694">
    <property type="entry name" value="CopC/D"/>
</dbReference>
<proteinExistence type="predicted"/>
<feature type="domain" description="Copper resistance protein D" evidence="11">
    <location>
        <begin position="282"/>
        <end position="378"/>
    </location>
</feature>
<feature type="transmembrane region" description="Helical" evidence="9">
    <location>
        <begin position="158"/>
        <end position="180"/>
    </location>
</feature>
<keyword evidence="4" id="KW-0479">Metal-binding</keyword>
<feature type="transmembrane region" description="Helical" evidence="9">
    <location>
        <begin position="286"/>
        <end position="311"/>
    </location>
</feature>
<keyword evidence="7" id="KW-0186">Copper</keyword>
<dbReference type="Gene3D" id="2.60.40.1220">
    <property type="match status" value="1"/>
</dbReference>
<evidence type="ECO:0000256" key="6">
    <source>
        <dbReference type="ARBA" id="ARBA00022989"/>
    </source>
</evidence>
<keyword evidence="6 9" id="KW-1133">Transmembrane helix</keyword>
<organism evidence="12 13">
    <name type="scientific">Nocardioides oceani</name>
    <dbReference type="NCBI Taxonomy" id="3058369"/>
    <lineage>
        <taxon>Bacteria</taxon>
        <taxon>Bacillati</taxon>
        <taxon>Actinomycetota</taxon>
        <taxon>Actinomycetes</taxon>
        <taxon>Propionibacteriales</taxon>
        <taxon>Nocardioidaceae</taxon>
        <taxon>Nocardioides</taxon>
    </lineage>
</organism>
<keyword evidence="13" id="KW-1185">Reference proteome</keyword>
<dbReference type="PANTHER" id="PTHR34820">
    <property type="entry name" value="INNER MEMBRANE PROTEIN YEBZ"/>
    <property type="match status" value="1"/>
</dbReference>
<dbReference type="InterPro" id="IPR008457">
    <property type="entry name" value="Cu-R_CopD_dom"/>
</dbReference>
<dbReference type="Pfam" id="PF05425">
    <property type="entry name" value="CopD"/>
    <property type="match status" value="1"/>
</dbReference>
<sequence length="629" mass="65576">MLFTSPAVDGAVPDSPPLVQLVFDQPVVAGQTSLSVRSAGGESTRLGPVETGADASVVRARVLEELPAGEYRVEWQVVARDGDSMVGDFRFVIGSGSVLSPGGGGTVTQGALSMGVLRWTLFAGFALALGGLVGDWLTRRTAPRSAAPEPWLKLGAGVALASAVGLAVLVAGAGSFVTGLDPDRIGGLADSTPGLVAIVEVAALAIGLGALAAGRRRLAASVLLALPVAEGFRAHPGIESGVWGVLLIAVHLTVVAVWVGALVHVVRAGIALRRGGETVTPVVRAYARMALALFLLVFLTGTLAALTIIPLDDVSGALFGTSYGRWLLVKLGFVVLVVALAAWARRHLRRRPGAPQPGVSARVELGVVAGVLAVSSALTVLAPPVSSNIPLAFPPPDVGPVVGLGTRAGYIGVAVSASQGQVVAKLTAPNIPETRNRDQEAIDLTGNLRSPGSSTHELEFRRCGLGCFVAPVSWVSGENVVTLRVDDETFGGGRAAVNATWPPRPDERRLRAAVDQMRDVEHFTLHEQVTSDTATGLGAHTRFRISGEDYLAAGPFSTGRAVSVTRYEVHRNGEVTLALAYPAEKVFVLLTIDRRNRIVREVLTSGEHLVTRTLVYDEPGSHAGHEHGE</sequence>
<accession>A0ABT8FME1</accession>
<gene>
    <name evidence="12" type="ORF">QWY28_22270</name>
</gene>
<dbReference type="Proteomes" id="UP001168620">
    <property type="component" value="Unassembled WGS sequence"/>
</dbReference>
<feature type="transmembrane region" description="Helical" evidence="9">
    <location>
        <begin position="365"/>
        <end position="385"/>
    </location>
</feature>
<name>A0ABT8FME1_9ACTN</name>
<keyword evidence="5" id="KW-0732">Signal</keyword>
<dbReference type="SUPFAM" id="SSF81296">
    <property type="entry name" value="E set domains"/>
    <property type="match status" value="1"/>
</dbReference>
<dbReference type="PANTHER" id="PTHR34820:SF4">
    <property type="entry name" value="INNER MEMBRANE PROTEIN YEBZ"/>
    <property type="match status" value="1"/>
</dbReference>
<feature type="domain" description="CopC" evidence="10">
    <location>
        <begin position="4"/>
        <end position="92"/>
    </location>
</feature>
<evidence type="ECO:0000259" key="11">
    <source>
        <dbReference type="Pfam" id="PF05425"/>
    </source>
</evidence>
<feature type="transmembrane region" description="Helical" evidence="9">
    <location>
        <begin position="241"/>
        <end position="266"/>
    </location>
</feature>
<feature type="transmembrane region" description="Helical" evidence="9">
    <location>
        <begin position="323"/>
        <end position="344"/>
    </location>
</feature>
<dbReference type="RefSeq" id="WP_300955119.1">
    <property type="nucleotide sequence ID" value="NZ_JAUHJQ010000020.1"/>
</dbReference>
<keyword evidence="2" id="KW-1003">Cell membrane</keyword>
<dbReference type="InterPro" id="IPR014755">
    <property type="entry name" value="Cu-Rt/internalin_Ig-like"/>
</dbReference>
<evidence type="ECO:0000256" key="9">
    <source>
        <dbReference type="SAM" id="Phobius"/>
    </source>
</evidence>
<evidence type="ECO:0000256" key="5">
    <source>
        <dbReference type="ARBA" id="ARBA00022729"/>
    </source>
</evidence>
<feature type="transmembrane region" description="Helical" evidence="9">
    <location>
        <begin position="192"/>
        <end position="211"/>
    </location>
</feature>
<dbReference type="InterPro" id="IPR007348">
    <property type="entry name" value="CopC_dom"/>
</dbReference>
<keyword evidence="3 9" id="KW-0812">Transmembrane</keyword>
<evidence type="ECO:0000256" key="7">
    <source>
        <dbReference type="ARBA" id="ARBA00023008"/>
    </source>
</evidence>
<evidence type="ECO:0000313" key="13">
    <source>
        <dbReference type="Proteomes" id="UP001168620"/>
    </source>
</evidence>
<evidence type="ECO:0000259" key="10">
    <source>
        <dbReference type="Pfam" id="PF04234"/>
    </source>
</evidence>
<evidence type="ECO:0000256" key="8">
    <source>
        <dbReference type="ARBA" id="ARBA00023136"/>
    </source>
</evidence>
<evidence type="ECO:0000256" key="1">
    <source>
        <dbReference type="ARBA" id="ARBA00004651"/>
    </source>
</evidence>
<reference evidence="12" key="1">
    <citation type="submission" date="2023-06" db="EMBL/GenBank/DDBJ databases">
        <title>Draft genome sequence of Nocardioides sp. SOB77.</title>
        <authorList>
            <person name="Zhang G."/>
        </authorList>
    </citation>
    <scope>NUCLEOTIDE SEQUENCE</scope>
    <source>
        <strain evidence="12">SOB77</strain>
    </source>
</reference>
<evidence type="ECO:0000256" key="3">
    <source>
        <dbReference type="ARBA" id="ARBA00022692"/>
    </source>
</evidence>
<dbReference type="Pfam" id="PF04234">
    <property type="entry name" value="CopC"/>
    <property type="match status" value="1"/>
</dbReference>
<keyword evidence="8 9" id="KW-0472">Membrane</keyword>